<dbReference type="AlphaFoldDB" id="A0A1I8P3D5"/>
<organism evidence="4 5">
    <name type="scientific">Stomoxys calcitrans</name>
    <name type="common">Stable fly</name>
    <name type="synonym">Conops calcitrans</name>
    <dbReference type="NCBI Taxonomy" id="35570"/>
    <lineage>
        <taxon>Eukaryota</taxon>
        <taxon>Metazoa</taxon>
        <taxon>Ecdysozoa</taxon>
        <taxon>Arthropoda</taxon>
        <taxon>Hexapoda</taxon>
        <taxon>Insecta</taxon>
        <taxon>Pterygota</taxon>
        <taxon>Neoptera</taxon>
        <taxon>Endopterygota</taxon>
        <taxon>Diptera</taxon>
        <taxon>Brachycera</taxon>
        <taxon>Muscomorpha</taxon>
        <taxon>Muscoidea</taxon>
        <taxon>Muscidae</taxon>
        <taxon>Stomoxys</taxon>
    </lineage>
</organism>
<dbReference type="PANTHER" id="PTHR23247:SF2">
    <property type="entry name" value="COILED-COIL DOMAIN-CONTAINING PROTEIN 34"/>
    <property type="match status" value="1"/>
</dbReference>
<dbReference type="STRING" id="35570.A0A1I8P3D5"/>
<dbReference type="OrthoDB" id="6591885at2759"/>
<evidence type="ECO:0000256" key="1">
    <source>
        <dbReference type="SAM" id="Coils"/>
    </source>
</evidence>
<accession>A0A1I8P3D5</accession>
<evidence type="ECO:0000256" key="2">
    <source>
        <dbReference type="SAM" id="MobiDB-lite"/>
    </source>
</evidence>
<protein>
    <recommendedName>
        <fullName evidence="3">Coiled-coil domain-containing protein</fullName>
    </recommendedName>
</protein>
<keyword evidence="5" id="KW-1185">Reference proteome</keyword>
<sequence length="302" mass="35165">MMRFNTPRVESATEACFSSRSTSSLPSGDGTHSGKSSRSCDPSARSVKEVPHFLEKRCKSYNSINSAKTSETCSDIVPPLDLQSEENYPNGGYTYSCRKHSETTKLDRNPDLAYDTWLSAKRKILSDQAARRREIEEKKRHEFEERKRISKEIYEKWLENKAKRQETQFNNLNNKASQQNLKSQNIISVKDMRCHLSETEVKAHLDEWQRTKRLQQERRRMIKQQEEQMRRELEEERRRCAVEAWEKWLAEAAKKPKPVPLNRGLSTLRGTVSDIFVNPNEWKSVLPNVSDDKAMGDGRNVK</sequence>
<dbReference type="KEGG" id="scac:106085690"/>
<dbReference type="InterPro" id="IPR025259">
    <property type="entry name" value="CCDC34/181"/>
</dbReference>
<gene>
    <name evidence="4" type="primary">106085690</name>
</gene>
<reference evidence="4" key="1">
    <citation type="submission" date="2020-05" db="UniProtKB">
        <authorList>
            <consortium name="EnsemblMetazoa"/>
        </authorList>
    </citation>
    <scope>IDENTIFICATION</scope>
    <source>
        <strain evidence="4">USDA</strain>
    </source>
</reference>
<dbReference type="VEuPathDB" id="VectorBase:SCAU004455"/>
<dbReference type="PANTHER" id="PTHR23247">
    <property type="entry name" value="NY-REN-41 ANTIGEN L15 -RELATED"/>
    <property type="match status" value="1"/>
</dbReference>
<evidence type="ECO:0000313" key="5">
    <source>
        <dbReference type="Proteomes" id="UP000095300"/>
    </source>
</evidence>
<evidence type="ECO:0000259" key="3">
    <source>
        <dbReference type="Pfam" id="PF13904"/>
    </source>
</evidence>
<feature type="region of interest" description="Disordered" evidence="2">
    <location>
        <begin position="1"/>
        <end position="46"/>
    </location>
</feature>
<feature type="coiled-coil region" evidence="1">
    <location>
        <begin position="126"/>
        <end position="243"/>
    </location>
</feature>
<name>A0A1I8P3D5_STOCA</name>
<feature type="compositionally biased region" description="Polar residues" evidence="2">
    <location>
        <begin position="16"/>
        <end position="26"/>
    </location>
</feature>
<dbReference type="InterPro" id="IPR045323">
    <property type="entry name" value="CCDC34"/>
</dbReference>
<dbReference type="Proteomes" id="UP000095300">
    <property type="component" value="Unassembled WGS sequence"/>
</dbReference>
<feature type="domain" description="Coiled-coil" evidence="3">
    <location>
        <begin position="112"/>
        <end position="282"/>
    </location>
</feature>
<dbReference type="EnsemblMetazoa" id="SCAU004455-RA">
    <property type="protein sequence ID" value="SCAU004455-PA"/>
    <property type="gene ID" value="SCAU004455"/>
</dbReference>
<proteinExistence type="predicted"/>
<evidence type="ECO:0000313" key="4">
    <source>
        <dbReference type="EnsemblMetazoa" id="SCAU004455-PA"/>
    </source>
</evidence>
<dbReference type="Pfam" id="PF13904">
    <property type="entry name" value="CCDC34"/>
    <property type="match status" value="1"/>
</dbReference>
<keyword evidence="1" id="KW-0175">Coiled coil</keyword>